<dbReference type="InterPro" id="IPR002893">
    <property type="entry name" value="Znf_MYND"/>
</dbReference>
<accession>E9H9I3</accession>
<sequence length="1028" mass="117221">MLTSVQRTVIEANPINYPFGNTRSKNVLQDFNCEAGGFNLCSSSLKVLFLGSGDLRNALQIAENESFNHMQIHLNDLNPSVVARNITILKIISAPDFNPEDDEDFAFLWDVWYNLEWPEVTHKRFRGVLKDLLNDLYPENVSVPKTSQAEMLKKVWSAWLSVLSKTESEARVLMEKVGLERKMSISKHWQLLHRKELENAKNCDSFSMAIDDLASNLERSIGLGGLDDSSMQNIHEEAKQYFETGSCRLENDIKIVCLNPTLLDHATLRWTLHYSLCPFDGYMPLLKEELVTLMKNKMMIRSCQKILKNLLSCYRKRLIDGKTFELFFYLEDALEFCYSENVNKFDVIDCSNMADHVGLANLILACSGKLLDHPSAMLFTDTLRWFEFKSVKFYLEKVLCCPLSMIPTIYGLRLKSRIELGLPEYVVDLRCPTSLPVEVCWQKAAPFRNVVMSASPALSEFLYQLANVCFDAKFPLRITGVPPGAGCGMLLYTPQTFSYVVNSMIQRLGGDHWLKNDVRPAEMNPNFQLARRTLEAWKNGQKILKLSANMPTASCAKMASLSGIPSIRLILLPKAKQGNCSDFSGPGVHFIDNFEVKLENFSTGFEDASISFLLILHHGLEKTHRAILVDILDGSEFVVFESFESVQVEDWSIPYPFIPSKIQLEVPAPKEFHIKVESCVESEDQFHLKIKVISPENAAGIVLFINFPAPCESSHEIRVSRMQQQKNYEPLSLSFPYPIILENIRLILDPTCRHVELVVKKALWELWPCEYRRADDLYNVIDPDQLKPWKEEESLQRSLKTHISSQFNINHLANTSLMKKSPLNVVRRVMKALFLDPARPRYVTIQRMNAPEPDWFFLVHRPVSTTPTGRPFLLLSAIDFRLAEKLVKGGKWSEEKNAEDLKRVFPGGKEIMTIPIKTTEDSKLLKFVLRLNSSKIKPSTWQKNNLTLGEDSPWMATFVSPLYSDNPLLDVESADASSRSMSDNNCCAACKKVSQSPKRCSRCRSSVYCSVECQHQHWPQHKMVCKKV</sequence>
<dbReference type="GO" id="GO:0008270">
    <property type="term" value="F:zinc ion binding"/>
    <property type="evidence" value="ECO:0007669"/>
    <property type="project" value="UniProtKB-KW"/>
</dbReference>
<evidence type="ECO:0000313" key="11">
    <source>
        <dbReference type="Proteomes" id="UP000000305"/>
    </source>
</evidence>
<evidence type="ECO:0000256" key="8">
    <source>
        <dbReference type="PROSITE-ProRule" id="PRU00134"/>
    </source>
</evidence>
<dbReference type="PROSITE" id="PS50865">
    <property type="entry name" value="ZF_MYND_2"/>
    <property type="match status" value="1"/>
</dbReference>
<keyword evidence="3" id="KW-0862">Zinc</keyword>
<protein>
    <recommendedName>
        <fullName evidence="9">MYND-type domain-containing protein</fullName>
    </recommendedName>
</protein>
<evidence type="ECO:0000256" key="7">
    <source>
        <dbReference type="ARBA" id="ARBA00023242"/>
    </source>
</evidence>
<dbReference type="SUPFAM" id="SSF144232">
    <property type="entry name" value="HIT/MYND zinc finger-like"/>
    <property type="match status" value="1"/>
</dbReference>
<evidence type="ECO:0000256" key="3">
    <source>
        <dbReference type="ARBA" id="ARBA00022833"/>
    </source>
</evidence>
<evidence type="ECO:0000256" key="2">
    <source>
        <dbReference type="ARBA" id="ARBA00022771"/>
    </source>
</evidence>
<organism evidence="10 11">
    <name type="scientific">Daphnia pulex</name>
    <name type="common">Water flea</name>
    <dbReference type="NCBI Taxonomy" id="6669"/>
    <lineage>
        <taxon>Eukaryota</taxon>
        <taxon>Metazoa</taxon>
        <taxon>Ecdysozoa</taxon>
        <taxon>Arthropoda</taxon>
        <taxon>Crustacea</taxon>
        <taxon>Branchiopoda</taxon>
        <taxon>Diplostraca</taxon>
        <taxon>Cladocera</taxon>
        <taxon>Anomopoda</taxon>
        <taxon>Daphniidae</taxon>
        <taxon>Daphnia</taxon>
    </lineage>
</organism>
<keyword evidence="5" id="KW-0238">DNA-binding</keyword>
<dbReference type="GO" id="GO:0003677">
    <property type="term" value="F:DNA binding"/>
    <property type="evidence" value="ECO:0007669"/>
    <property type="project" value="UniProtKB-KW"/>
</dbReference>
<keyword evidence="6" id="KW-0804">Transcription</keyword>
<dbReference type="Pfam" id="PF01753">
    <property type="entry name" value="zf-MYND"/>
    <property type="match status" value="1"/>
</dbReference>
<evidence type="ECO:0000256" key="5">
    <source>
        <dbReference type="ARBA" id="ARBA00023125"/>
    </source>
</evidence>
<feature type="domain" description="MYND-type" evidence="9">
    <location>
        <begin position="987"/>
        <end position="1025"/>
    </location>
</feature>
<dbReference type="InterPro" id="IPR024119">
    <property type="entry name" value="TF_DEAF-1"/>
</dbReference>
<name>E9H9I3_DAPPU</name>
<evidence type="ECO:0000256" key="1">
    <source>
        <dbReference type="ARBA" id="ARBA00022723"/>
    </source>
</evidence>
<dbReference type="PANTHER" id="PTHR10237">
    <property type="entry name" value="DEFORMED EPIDERMAL AUTOREGULATORY FACTOR 1 HOMOLOG SUPPRESSIN"/>
    <property type="match status" value="1"/>
</dbReference>
<dbReference type="InterPro" id="IPR027974">
    <property type="entry name" value="DUF4470"/>
</dbReference>
<keyword evidence="4" id="KW-0805">Transcription regulation</keyword>
<evidence type="ECO:0000256" key="6">
    <source>
        <dbReference type="ARBA" id="ARBA00023163"/>
    </source>
</evidence>
<dbReference type="KEGG" id="dpx:DAPPUDRAFT_308799"/>
<evidence type="ECO:0000256" key="4">
    <source>
        <dbReference type="ARBA" id="ARBA00023015"/>
    </source>
</evidence>
<dbReference type="Pfam" id="PF14737">
    <property type="entry name" value="DUF4470"/>
    <property type="match status" value="1"/>
</dbReference>
<reference evidence="10 11" key="1">
    <citation type="journal article" date="2011" name="Science">
        <title>The ecoresponsive genome of Daphnia pulex.</title>
        <authorList>
            <person name="Colbourne J.K."/>
            <person name="Pfrender M.E."/>
            <person name="Gilbert D."/>
            <person name="Thomas W.K."/>
            <person name="Tucker A."/>
            <person name="Oakley T.H."/>
            <person name="Tokishita S."/>
            <person name="Aerts A."/>
            <person name="Arnold G.J."/>
            <person name="Basu M.K."/>
            <person name="Bauer D.J."/>
            <person name="Caceres C.E."/>
            <person name="Carmel L."/>
            <person name="Casola C."/>
            <person name="Choi J.H."/>
            <person name="Detter J.C."/>
            <person name="Dong Q."/>
            <person name="Dusheyko S."/>
            <person name="Eads B.D."/>
            <person name="Frohlich T."/>
            <person name="Geiler-Samerotte K.A."/>
            <person name="Gerlach D."/>
            <person name="Hatcher P."/>
            <person name="Jogdeo S."/>
            <person name="Krijgsveld J."/>
            <person name="Kriventseva E.V."/>
            <person name="Kultz D."/>
            <person name="Laforsch C."/>
            <person name="Lindquist E."/>
            <person name="Lopez J."/>
            <person name="Manak J.R."/>
            <person name="Muller J."/>
            <person name="Pangilinan J."/>
            <person name="Patwardhan R.P."/>
            <person name="Pitluck S."/>
            <person name="Pritham E.J."/>
            <person name="Rechtsteiner A."/>
            <person name="Rho M."/>
            <person name="Rogozin I.B."/>
            <person name="Sakarya O."/>
            <person name="Salamov A."/>
            <person name="Schaack S."/>
            <person name="Shapiro H."/>
            <person name="Shiga Y."/>
            <person name="Skalitzky C."/>
            <person name="Smith Z."/>
            <person name="Souvorov A."/>
            <person name="Sung W."/>
            <person name="Tang Z."/>
            <person name="Tsuchiya D."/>
            <person name="Tu H."/>
            <person name="Vos H."/>
            <person name="Wang M."/>
            <person name="Wolf Y.I."/>
            <person name="Yamagata H."/>
            <person name="Yamada T."/>
            <person name="Ye Y."/>
            <person name="Shaw J.R."/>
            <person name="Andrews J."/>
            <person name="Crease T.J."/>
            <person name="Tang H."/>
            <person name="Lucas S.M."/>
            <person name="Robertson H.M."/>
            <person name="Bork P."/>
            <person name="Koonin E.V."/>
            <person name="Zdobnov E.M."/>
            <person name="Grigoriev I.V."/>
            <person name="Lynch M."/>
            <person name="Boore J.L."/>
        </authorList>
    </citation>
    <scope>NUCLEOTIDE SEQUENCE [LARGE SCALE GENOMIC DNA]</scope>
</reference>
<dbReference type="GO" id="GO:0005634">
    <property type="term" value="C:nucleus"/>
    <property type="evidence" value="ECO:0000318"/>
    <property type="project" value="GO_Central"/>
</dbReference>
<dbReference type="Gene3D" id="6.10.140.2220">
    <property type="match status" value="1"/>
</dbReference>
<dbReference type="PANTHER" id="PTHR10237:SF1">
    <property type="entry name" value="DEFORMED EPIDERMAL AUTOREGULATORY FACTOR 1 HOMOLOG"/>
    <property type="match status" value="1"/>
</dbReference>
<dbReference type="EMBL" id="GL732608">
    <property type="protein sequence ID" value="EFX71646.1"/>
    <property type="molecule type" value="Genomic_DNA"/>
</dbReference>
<dbReference type="InParanoid" id="E9H9I3"/>
<gene>
    <name evidence="10" type="ORF">DAPPUDRAFT_308799</name>
</gene>
<dbReference type="HOGENOM" id="CLU_007156_0_0_1"/>
<evidence type="ECO:0000313" key="10">
    <source>
        <dbReference type="EMBL" id="EFX71646.1"/>
    </source>
</evidence>
<keyword evidence="11" id="KW-1185">Reference proteome</keyword>
<evidence type="ECO:0000259" key="9">
    <source>
        <dbReference type="PROSITE" id="PS50865"/>
    </source>
</evidence>
<dbReference type="GO" id="GO:0006357">
    <property type="term" value="P:regulation of transcription by RNA polymerase II"/>
    <property type="evidence" value="ECO:0000318"/>
    <property type="project" value="GO_Central"/>
</dbReference>
<dbReference type="PhylomeDB" id="E9H9I3"/>
<dbReference type="AlphaFoldDB" id="E9H9I3"/>
<dbReference type="GO" id="GO:0000981">
    <property type="term" value="F:DNA-binding transcription factor activity, RNA polymerase II-specific"/>
    <property type="evidence" value="ECO:0000318"/>
    <property type="project" value="GO_Central"/>
</dbReference>
<dbReference type="Proteomes" id="UP000000305">
    <property type="component" value="Unassembled WGS sequence"/>
</dbReference>
<dbReference type="OrthoDB" id="5958408at2759"/>
<keyword evidence="1" id="KW-0479">Metal-binding</keyword>
<keyword evidence="2 8" id="KW-0863">Zinc-finger</keyword>
<keyword evidence="7" id="KW-0539">Nucleus</keyword>
<dbReference type="eggNOG" id="ENOG502QTFM">
    <property type="taxonomic scope" value="Eukaryota"/>
</dbReference>
<proteinExistence type="predicted"/>